<dbReference type="RefSeq" id="WP_057705802.1">
    <property type="nucleotide sequence ID" value="NZ_JQCL01000038.1"/>
</dbReference>
<protein>
    <recommendedName>
        <fullName evidence="3">Prophage Lp4 protein 12</fullName>
    </recommendedName>
</protein>
<dbReference type="STRING" id="942150.IV64_GL002031"/>
<proteinExistence type="predicted"/>
<dbReference type="EMBL" id="JQCL01000038">
    <property type="protein sequence ID" value="KRO13754.1"/>
    <property type="molecule type" value="Genomic_DNA"/>
</dbReference>
<reference evidence="1 2" key="1">
    <citation type="journal article" date="2015" name="Genome Announc.">
        <title>Expanding the biotechnology potential of lactobacilli through comparative genomics of 213 strains and associated genera.</title>
        <authorList>
            <person name="Sun Z."/>
            <person name="Harris H.M."/>
            <person name="McCann A."/>
            <person name="Guo C."/>
            <person name="Argimon S."/>
            <person name="Zhang W."/>
            <person name="Yang X."/>
            <person name="Jeffery I.B."/>
            <person name="Cooney J.C."/>
            <person name="Kagawa T.F."/>
            <person name="Liu W."/>
            <person name="Song Y."/>
            <person name="Salvetti E."/>
            <person name="Wrobel A."/>
            <person name="Rasinkangas P."/>
            <person name="Parkhill J."/>
            <person name="Rea M.C."/>
            <person name="O'Sullivan O."/>
            <person name="Ritari J."/>
            <person name="Douillard F.P."/>
            <person name="Paul Ross R."/>
            <person name="Yang R."/>
            <person name="Briner A.E."/>
            <person name="Felis G.E."/>
            <person name="de Vos W.M."/>
            <person name="Barrangou R."/>
            <person name="Klaenhammer T.R."/>
            <person name="Caufield P.W."/>
            <person name="Cui Y."/>
            <person name="Zhang H."/>
            <person name="O'Toole P.W."/>
        </authorList>
    </citation>
    <scope>NUCLEOTIDE SEQUENCE [LARGE SCALE GENOMIC DNA]</scope>
    <source>
        <strain evidence="1 2">LMG 26013</strain>
    </source>
</reference>
<name>A0A0R2MSR0_9LACO</name>
<evidence type="ECO:0008006" key="3">
    <source>
        <dbReference type="Google" id="ProtNLM"/>
    </source>
</evidence>
<organism evidence="1 2">
    <name type="scientific">Lactiplantibacillus xiangfangensis</name>
    <dbReference type="NCBI Taxonomy" id="942150"/>
    <lineage>
        <taxon>Bacteria</taxon>
        <taxon>Bacillati</taxon>
        <taxon>Bacillota</taxon>
        <taxon>Bacilli</taxon>
        <taxon>Lactobacillales</taxon>
        <taxon>Lactobacillaceae</taxon>
        <taxon>Lactiplantibacillus</taxon>
    </lineage>
</organism>
<dbReference type="Proteomes" id="UP000051783">
    <property type="component" value="Unassembled WGS sequence"/>
</dbReference>
<dbReference type="PATRIC" id="fig|942150.3.peg.2113"/>
<gene>
    <name evidence="1" type="ORF">IV64_GL002031</name>
</gene>
<comment type="caution">
    <text evidence="1">The sequence shown here is derived from an EMBL/GenBank/DDBJ whole genome shotgun (WGS) entry which is preliminary data.</text>
</comment>
<accession>A0A0R2MSR0</accession>
<dbReference type="AlphaFoldDB" id="A0A0R2MSR0"/>
<evidence type="ECO:0000313" key="1">
    <source>
        <dbReference type="EMBL" id="KRO13754.1"/>
    </source>
</evidence>
<dbReference type="OrthoDB" id="2303045at2"/>
<sequence length="139" mass="15957">MKIKYPQLVEKAFDILSKSVPLNMSKANSIKADIYRELVAEGVLDSNGYPTQLAFDKGLVDSGQHQTLAEYKREFPQFKGFSSDHFKFTTAGWGVDNYVMRSLAYKSLAESDNEYDRQRALNTLFQIEEIERETNNDEN</sequence>
<evidence type="ECO:0000313" key="2">
    <source>
        <dbReference type="Proteomes" id="UP000051783"/>
    </source>
</evidence>
<keyword evidence="2" id="KW-1185">Reference proteome</keyword>